<dbReference type="InterPro" id="IPR046829">
    <property type="entry name" value="Calmod_bind_C"/>
</dbReference>
<sequence>MALKRYVREEGEEGSEEFPNRDSKRQNAFIRDMNNLEPFLRKCVSQEVERVLSSYLRSSPNQIGSCNRSRTWQLHFDDILPSPLFTGCRVEKEDGSLIKILLRDSRSKQVIISGPLSSIKVTIVVLDGDFNKDDQEDWTKQEFENRTVREREGKRPLVTGTLVVSLKEGIGYVEDVSFTDNSSWRRSGKFRLGAITSEENIREGISNAFKVKDHRGESYKKHHPPSPVDEVWRLEKIARDGASHKRLTSCGICNVKDLLRLYVTDPNLLRNILGCKISNKAWNTITEHATGCLLDNNELFLYRAADGTVLVLNSIYQVVGVNFGGPNCLSLNMLNNSQMLLVENLKQFAYKNLNDLVPINDQPFVAHPLLLSSFQTSSYGSPSIQNVNFPVDQETLASVNLDHVKIAPVHAYGGQDGNDQFQASHGETSHQMEAFNSISNNGFVITDPYDELHNDRYSWVSPDSLVPLGSTDQLVVNENFQVETSAWQGNGFSVTPRNQALGAVVSSDFGIRISTSGKPKARWCKIRAVIKWQMVKNSCRKNGKAS</sequence>
<keyword evidence="4" id="KW-0238">DNA-binding</keyword>
<comment type="similarity">
    <text evidence="2">Belongs to the plant ACBP60 protein family.</text>
</comment>
<feature type="domain" description="Calmodulin binding protein central" evidence="10">
    <location>
        <begin position="228"/>
        <end position="292"/>
    </location>
</feature>
<feature type="domain" description="Calmodulin binding protein C-terminal" evidence="11">
    <location>
        <begin position="298"/>
        <end position="358"/>
    </location>
</feature>
<dbReference type="PANTHER" id="PTHR31713:SF43">
    <property type="entry name" value="CALMODULIN-BINDING PROTEIN 60 G"/>
    <property type="match status" value="1"/>
</dbReference>
<evidence type="ECO:0000256" key="3">
    <source>
        <dbReference type="ARBA" id="ARBA00023015"/>
    </source>
</evidence>
<organism evidence="12 13">
    <name type="scientific">Cinchona calisaya</name>
    <dbReference type="NCBI Taxonomy" id="153742"/>
    <lineage>
        <taxon>Eukaryota</taxon>
        <taxon>Viridiplantae</taxon>
        <taxon>Streptophyta</taxon>
        <taxon>Embryophyta</taxon>
        <taxon>Tracheophyta</taxon>
        <taxon>Spermatophyta</taxon>
        <taxon>Magnoliopsida</taxon>
        <taxon>eudicotyledons</taxon>
        <taxon>Gunneridae</taxon>
        <taxon>Pentapetalae</taxon>
        <taxon>asterids</taxon>
        <taxon>lamiids</taxon>
        <taxon>Gentianales</taxon>
        <taxon>Rubiaceae</taxon>
        <taxon>Cinchonoideae</taxon>
        <taxon>Cinchoneae</taxon>
        <taxon>Cinchona</taxon>
    </lineage>
</organism>
<evidence type="ECO:0000259" key="10">
    <source>
        <dbReference type="Pfam" id="PF20451"/>
    </source>
</evidence>
<evidence type="ECO:0000256" key="6">
    <source>
        <dbReference type="ARBA" id="ARBA00023163"/>
    </source>
</evidence>
<feature type="domain" description="Calmodulin binding protein-like N-terminal" evidence="9">
    <location>
        <begin position="72"/>
        <end position="214"/>
    </location>
</feature>
<evidence type="ECO:0000256" key="1">
    <source>
        <dbReference type="ARBA" id="ARBA00004123"/>
    </source>
</evidence>
<proteinExistence type="inferred from homology"/>
<keyword evidence="5" id="KW-0010">Activator</keyword>
<evidence type="ECO:0000256" key="8">
    <source>
        <dbReference type="SAM" id="MobiDB-lite"/>
    </source>
</evidence>
<evidence type="ECO:0000259" key="11">
    <source>
        <dbReference type="Pfam" id="PF20452"/>
    </source>
</evidence>
<dbReference type="InterPro" id="IPR046831">
    <property type="entry name" value="Calmodulin_bind_N"/>
</dbReference>
<evidence type="ECO:0000259" key="9">
    <source>
        <dbReference type="Pfam" id="PF07887"/>
    </source>
</evidence>
<dbReference type="GO" id="GO:0005634">
    <property type="term" value="C:nucleus"/>
    <property type="evidence" value="ECO:0007669"/>
    <property type="project" value="UniProtKB-SubCell"/>
</dbReference>
<comment type="subcellular location">
    <subcellularLocation>
        <location evidence="1">Nucleus</location>
    </subcellularLocation>
</comment>
<evidence type="ECO:0000256" key="5">
    <source>
        <dbReference type="ARBA" id="ARBA00023159"/>
    </source>
</evidence>
<accession>A0ABD2ZAL1</accession>
<reference evidence="12 13" key="1">
    <citation type="submission" date="2024-11" db="EMBL/GenBank/DDBJ databases">
        <title>A near-complete genome assembly of Cinchona calisaya.</title>
        <authorList>
            <person name="Lian D.C."/>
            <person name="Zhao X.W."/>
            <person name="Wei L."/>
        </authorList>
    </citation>
    <scope>NUCLEOTIDE SEQUENCE [LARGE SCALE GENOMIC DNA]</scope>
    <source>
        <tissue evidence="12">Nenye</tissue>
    </source>
</reference>
<dbReference type="InterPro" id="IPR046830">
    <property type="entry name" value="Calmod_bind_M"/>
</dbReference>
<dbReference type="GO" id="GO:0003677">
    <property type="term" value="F:DNA binding"/>
    <property type="evidence" value="ECO:0007669"/>
    <property type="project" value="UniProtKB-KW"/>
</dbReference>
<keyword evidence="6" id="KW-0804">Transcription</keyword>
<protein>
    <recommendedName>
        <fullName evidence="14">Calmodulin-binding protein</fullName>
    </recommendedName>
</protein>
<dbReference type="Pfam" id="PF20452">
    <property type="entry name" value="Calmod_bind_C"/>
    <property type="match status" value="1"/>
</dbReference>
<keyword evidence="7" id="KW-0539">Nucleus</keyword>
<dbReference type="Pfam" id="PF07887">
    <property type="entry name" value="Calmodulin_bind"/>
    <property type="match status" value="1"/>
</dbReference>
<keyword evidence="3" id="KW-0805">Transcription regulation</keyword>
<name>A0ABD2ZAL1_9GENT</name>
<evidence type="ECO:0008006" key="14">
    <source>
        <dbReference type="Google" id="ProtNLM"/>
    </source>
</evidence>
<feature type="region of interest" description="Disordered" evidence="8">
    <location>
        <begin position="1"/>
        <end position="23"/>
    </location>
</feature>
<evidence type="ECO:0000313" key="13">
    <source>
        <dbReference type="Proteomes" id="UP001630127"/>
    </source>
</evidence>
<dbReference type="PANTHER" id="PTHR31713">
    <property type="entry name" value="OS02G0177800 PROTEIN"/>
    <property type="match status" value="1"/>
</dbReference>
<dbReference type="InterPro" id="IPR012416">
    <property type="entry name" value="CBP60"/>
</dbReference>
<evidence type="ECO:0000313" key="12">
    <source>
        <dbReference type="EMBL" id="KAL3515979.1"/>
    </source>
</evidence>
<keyword evidence="13" id="KW-1185">Reference proteome</keyword>
<comment type="caution">
    <text evidence="12">The sequence shown here is derived from an EMBL/GenBank/DDBJ whole genome shotgun (WGS) entry which is preliminary data.</text>
</comment>
<dbReference type="Pfam" id="PF20451">
    <property type="entry name" value="Calmod_bind_M"/>
    <property type="match status" value="1"/>
</dbReference>
<gene>
    <name evidence="12" type="ORF">ACH5RR_022881</name>
</gene>
<evidence type="ECO:0000256" key="2">
    <source>
        <dbReference type="ARBA" id="ARBA00007214"/>
    </source>
</evidence>
<dbReference type="EMBL" id="JBJUIK010000010">
    <property type="protein sequence ID" value="KAL3515979.1"/>
    <property type="molecule type" value="Genomic_DNA"/>
</dbReference>
<evidence type="ECO:0000256" key="4">
    <source>
        <dbReference type="ARBA" id="ARBA00023125"/>
    </source>
</evidence>
<dbReference type="AlphaFoldDB" id="A0ABD2ZAL1"/>
<dbReference type="Proteomes" id="UP001630127">
    <property type="component" value="Unassembled WGS sequence"/>
</dbReference>
<evidence type="ECO:0000256" key="7">
    <source>
        <dbReference type="ARBA" id="ARBA00023242"/>
    </source>
</evidence>